<protein>
    <submittedName>
        <fullName evidence="2">Uncharacterized protein</fullName>
    </submittedName>
</protein>
<dbReference type="Proteomes" id="UP000070168">
    <property type="component" value="Unassembled WGS sequence"/>
</dbReference>
<keyword evidence="1" id="KW-0732">Signal</keyword>
<feature type="chain" id="PRO_5007800569" evidence="1">
    <location>
        <begin position="19"/>
        <end position="600"/>
    </location>
</feature>
<keyword evidence="3" id="KW-1185">Reference proteome</keyword>
<sequence length="600" mass="64974">MRVLEFGVLANLAISVSGFSVGRTNQARGESASSTVPPSSSPTSDAWKTLECSAVQGDAKAQWEAAGANAAWNTTMSSWMQNRKGGLSQFVSSFLHGPQYMRCSDIATENRCSQPVECKDATIPAGALILNGFAGIHQLHASVFQAIGNVQADVSNDVGSFTSTFAPQPPKETGVTLKNIFDSMALVISLGSAAVFNIAMKQVENVVAKAMVADALAASMGAVGAFYKTNMRGAIEGLQVQNTIDSYLGETMNAWKGIESDYLDDLFSDKNTDTNTLYNMINNGAMGEIMNTLDLNDTSNDVKKILYGQMIPYAWSVSQDNVHPFIWRTEEPCDGTTTTVPESTYDLIGLRSLPPKVNACFDGKLHYLLNAHPTEHGQHLVTELPGGDHLTMDGSRWGGIIIEDIIESSVSGWLQNKGQNGYPGMNTDNIVSTFGKDVPSVRTAGFFQLPVCTDGILTLDTIQKAEAREGNQKYFKDSPYYPCPDPNGYNIKGTNIHVPYHGCIVINESKLCAGPLGGGSYNVRDSNKANSTATIYSKFNGDDKANSKVTPGCKLNAQWPRDWADLDFNDDCLEDRNGYYKLCCDDTTVNQDLVTNPYAI</sequence>
<reference evidence="2 3" key="1">
    <citation type="journal article" date="2016" name="BMC Genomics">
        <title>Genome sequencing and secondary metabolism of the postharvest pathogen Penicillium griseofulvum.</title>
        <authorList>
            <person name="Banani H."/>
            <person name="Marcet-Houben M."/>
            <person name="Ballester A.R."/>
            <person name="Abbruscato P."/>
            <person name="Gonzalez-Candelas L."/>
            <person name="Gabaldon T."/>
            <person name="Spadaro D."/>
        </authorList>
    </citation>
    <scope>NUCLEOTIDE SEQUENCE [LARGE SCALE GENOMIC DNA]</scope>
    <source>
        <strain evidence="2 3">PG3</strain>
    </source>
</reference>
<dbReference type="OMA" id="CEINARD"/>
<evidence type="ECO:0000313" key="2">
    <source>
        <dbReference type="EMBL" id="KXG48525.1"/>
    </source>
</evidence>
<dbReference type="EMBL" id="LHQR01000065">
    <property type="protein sequence ID" value="KXG48525.1"/>
    <property type="molecule type" value="Genomic_DNA"/>
</dbReference>
<dbReference type="OrthoDB" id="3257981at2759"/>
<dbReference type="AlphaFoldDB" id="A0A135LHT8"/>
<name>A0A135LHT8_PENPA</name>
<accession>A0A135LHT8</accession>
<evidence type="ECO:0000313" key="3">
    <source>
        <dbReference type="Proteomes" id="UP000070168"/>
    </source>
</evidence>
<organism evidence="2 3">
    <name type="scientific">Penicillium patulum</name>
    <name type="common">Penicillium griseofulvum</name>
    <dbReference type="NCBI Taxonomy" id="5078"/>
    <lineage>
        <taxon>Eukaryota</taxon>
        <taxon>Fungi</taxon>
        <taxon>Dikarya</taxon>
        <taxon>Ascomycota</taxon>
        <taxon>Pezizomycotina</taxon>
        <taxon>Eurotiomycetes</taxon>
        <taxon>Eurotiomycetidae</taxon>
        <taxon>Eurotiales</taxon>
        <taxon>Aspergillaceae</taxon>
        <taxon>Penicillium</taxon>
    </lineage>
</organism>
<dbReference type="GeneID" id="63705408"/>
<comment type="caution">
    <text evidence="2">The sequence shown here is derived from an EMBL/GenBank/DDBJ whole genome shotgun (WGS) entry which is preliminary data.</text>
</comment>
<evidence type="ECO:0000256" key="1">
    <source>
        <dbReference type="SAM" id="SignalP"/>
    </source>
</evidence>
<gene>
    <name evidence="2" type="ORF">PGRI_023950</name>
</gene>
<feature type="signal peptide" evidence="1">
    <location>
        <begin position="1"/>
        <end position="18"/>
    </location>
</feature>
<proteinExistence type="predicted"/>
<dbReference type="RefSeq" id="XP_040647061.1">
    <property type="nucleotide sequence ID" value="XM_040790108.1"/>
</dbReference>
<dbReference type="STRING" id="5078.A0A135LHT8"/>